<dbReference type="AlphaFoldDB" id="A0A4P6UN96"/>
<dbReference type="PROSITE" id="PS51007">
    <property type="entry name" value="CYTC"/>
    <property type="match status" value="1"/>
</dbReference>
<feature type="domain" description="Cytochrome c" evidence="5">
    <location>
        <begin position="360"/>
        <end position="536"/>
    </location>
</feature>
<organism evidence="6 7">
    <name type="scientific">Hylemonella gracilis</name>
    <dbReference type="NCBI Taxonomy" id="80880"/>
    <lineage>
        <taxon>Bacteria</taxon>
        <taxon>Pseudomonadati</taxon>
        <taxon>Pseudomonadota</taxon>
        <taxon>Betaproteobacteria</taxon>
        <taxon>Burkholderiales</taxon>
        <taxon>Comamonadaceae</taxon>
        <taxon>Hylemonella</taxon>
    </lineage>
</organism>
<dbReference type="KEGG" id="hgr:DW355_16455"/>
<dbReference type="Pfam" id="PF21419">
    <property type="entry name" value="RoxA-like_Cyt-c"/>
    <property type="match status" value="1"/>
</dbReference>
<keyword evidence="3 4" id="KW-0408">Iron</keyword>
<gene>
    <name evidence="6" type="ORF">DW355_16455</name>
</gene>
<dbReference type="Gene3D" id="1.10.760.10">
    <property type="entry name" value="Cytochrome c-like domain"/>
    <property type="match status" value="1"/>
</dbReference>
<keyword evidence="1 4" id="KW-0349">Heme</keyword>
<dbReference type="InterPro" id="IPR036909">
    <property type="entry name" value="Cyt_c-like_dom_sf"/>
</dbReference>
<reference evidence="6 7" key="1">
    <citation type="submission" date="2018-07" db="EMBL/GenBank/DDBJ databases">
        <title>Exploring interactions and the metabolic potential of the ultra-small soil bacteria Hylemonella gracilis.</title>
        <authorList>
            <person name="Tyc O."/>
            <person name="Kulkarni P."/>
            <person name="Gawehns F."/>
            <person name="Hundscheid M."/>
            <person name="Zweers H."/>
            <person name="Garbeva P."/>
        </authorList>
    </citation>
    <scope>NUCLEOTIDE SEQUENCE [LARGE SCALE GENOMIC DNA]</scope>
    <source>
        <strain evidence="6 7">NS1</strain>
    </source>
</reference>
<evidence type="ECO:0000256" key="4">
    <source>
        <dbReference type="PROSITE-ProRule" id="PRU00433"/>
    </source>
</evidence>
<accession>A0A4P6UN96</accession>
<sequence length="536" mass="59012">MLLSLMAAALLAGCKLGTYAEARSDRMVEIEQARPDRMTLAMSRFLFDDLGGLNTDTLETNAMPWKVVATAMLMESAAREGTPLDAKALPGLFQRNGWINATGIDNWSTEAQPVFDKPVGLVSGYIDKRIPRIRLEVANMGCAACHASMSYDSRGKPTGRIWLGAPNTSRDLDGYLGSILASLNYVKNRPDELMATIPKIFPGVDAVEIETIRRYVVPQITKRMNDPNEILVAFDHGGVGSTNGVAALKMRLKARPDLVAVQGEHGYTSIPDISDRALRTSLLYDGLYALQANARFVERTAGQTDGRDADRLASIVAFFLVPTMGIKPDASEKQVRPVREILDFIHAYQPPPFPGPVDSARAQRGSSIYAAKCASCHGSYSAGIDKPRLQSYPNRLVPQHRIGSDPARWQAITDETVRALNRTPVARKLNAANARGYVAPILNGLWASAPYMHNGSVPTLWHFMHPSERPDRFDVGGHALDFQRVGIAYPMGYQPWSTPVPYDTMGPGRSNKGHEREFDDMSEEQKDALLEYLKLL</sequence>
<dbReference type="GO" id="GO:0020037">
    <property type="term" value="F:heme binding"/>
    <property type="evidence" value="ECO:0007669"/>
    <property type="project" value="InterPro"/>
</dbReference>
<name>A0A4P6UN96_9BURK</name>
<evidence type="ECO:0000313" key="7">
    <source>
        <dbReference type="Proteomes" id="UP000292939"/>
    </source>
</evidence>
<dbReference type="SUPFAM" id="SSF46626">
    <property type="entry name" value="Cytochrome c"/>
    <property type="match status" value="1"/>
</dbReference>
<dbReference type="GO" id="GO:0046872">
    <property type="term" value="F:metal ion binding"/>
    <property type="evidence" value="ECO:0007669"/>
    <property type="project" value="UniProtKB-KW"/>
</dbReference>
<dbReference type="Pfam" id="PF13442">
    <property type="entry name" value="Cytochrome_CBB3"/>
    <property type="match status" value="1"/>
</dbReference>
<proteinExistence type="predicted"/>
<dbReference type="PANTHER" id="PTHR30600">
    <property type="entry name" value="CYTOCHROME C PEROXIDASE-RELATED"/>
    <property type="match status" value="1"/>
</dbReference>
<evidence type="ECO:0000259" key="5">
    <source>
        <dbReference type="PROSITE" id="PS51007"/>
    </source>
</evidence>
<evidence type="ECO:0000256" key="2">
    <source>
        <dbReference type="ARBA" id="ARBA00022723"/>
    </source>
</evidence>
<dbReference type="InterPro" id="IPR009056">
    <property type="entry name" value="Cyt_c-like_dom"/>
</dbReference>
<dbReference type="InterPro" id="IPR051395">
    <property type="entry name" value="Cytochrome_c_Peroxidase/MauG"/>
</dbReference>
<dbReference type="EMBL" id="CP031395">
    <property type="protein sequence ID" value="QBK06094.1"/>
    <property type="molecule type" value="Genomic_DNA"/>
</dbReference>
<keyword evidence="2 4" id="KW-0479">Metal-binding</keyword>
<protein>
    <submittedName>
        <fullName evidence="6">Cytochrome c</fullName>
    </submittedName>
</protein>
<dbReference type="Proteomes" id="UP000292939">
    <property type="component" value="Chromosome"/>
</dbReference>
<evidence type="ECO:0000256" key="1">
    <source>
        <dbReference type="ARBA" id="ARBA00022617"/>
    </source>
</evidence>
<dbReference type="GO" id="GO:0004130">
    <property type="term" value="F:cytochrome-c peroxidase activity"/>
    <property type="evidence" value="ECO:0007669"/>
    <property type="project" value="TreeGrafter"/>
</dbReference>
<dbReference type="PANTHER" id="PTHR30600:SF9">
    <property type="entry name" value="BLR7738 PROTEIN"/>
    <property type="match status" value="1"/>
</dbReference>
<evidence type="ECO:0000313" key="6">
    <source>
        <dbReference type="EMBL" id="QBK06094.1"/>
    </source>
</evidence>
<evidence type="ECO:0000256" key="3">
    <source>
        <dbReference type="ARBA" id="ARBA00023004"/>
    </source>
</evidence>
<dbReference type="GO" id="GO:0009055">
    <property type="term" value="F:electron transfer activity"/>
    <property type="evidence" value="ECO:0007669"/>
    <property type="project" value="InterPro"/>
</dbReference>